<gene>
    <name evidence="1" type="ORF">HMPREF9441_02280</name>
</gene>
<proteinExistence type="predicted"/>
<dbReference type="AlphaFoldDB" id="G5SSD0"/>
<comment type="caution">
    <text evidence="1">The sequence shown here is derived from an EMBL/GenBank/DDBJ whole genome shotgun (WGS) entry which is preliminary data.</text>
</comment>
<dbReference type="Proteomes" id="UP000003598">
    <property type="component" value="Unassembled WGS sequence"/>
</dbReference>
<sequence length="199" mass="23613">MVLLFYFSLGYAGDYGKIVKYDVLYSGDSVCWKIGPFKTYMAEFLKDVPRYTYEWEVRQYQMDYYGARILEPEFWPSGMRYNRYVRADYDVLTNFFVQLLTYEEREALLAHKGKLWFDCAVDCNGRVCLVPYIYVSPSLWEYFPAERLYVLIRHIKNNAQFTLPPSSMTFGCMFVTAGLSLLRPNYLSGVLYEKVYEYD</sequence>
<organism evidence="1 2">
    <name type="scientific">Paraprevotella clara YIT 11840</name>
    <dbReference type="NCBI Taxonomy" id="762968"/>
    <lineage>
        <taxon>Bacteria</taxon>
        <taxon>Pseudomonadati</taxon>
        <taxon>Bacteroidota</taxon>
        <taxon>Bacteroidia</taxon>
        <taxon>Bacteroidales</taxon>
        <taxon>Prevotellaceae</taxon>
        <taxon>Paraprevotella</taxon>
    </lineage>
</organism>
<reference evidence="1 2" key="1">
    <citation type="submission" date="2011-03" db="EMBL/GenBank/DDBJ databases">
        <authorList>
            <person name="Weinstock G."/>
            <person name="Sodergren E."/>
            <person name="Clifton S."/>
            <person name="Fulton L."/>
            <person name="Fulton B."/>
            <person name="Courtney L."/>
            <person name="Fronick C."/>
            <person name="Harrison M."/>
            <person name="Strong C."/>
            <person name="Farmer C."/>
            <person name="Delahaunty K."/>
            <person name="Markovic C."/>
            <person name="Hall O."/>
            <person name="Minx P."/>
            <person name="Tomlinson C."/>
            <person name="Mitreva M."/>
            <person name="Hou S."/>
            <person name="Chen J."/>
            <person name="Wollam A."/>
            <person name="Pepin K.H."/>
            <person name="Johnson M."/>
            <person name="Bhonagiri V."/>
            <person name="Zhang X."/>
            <person name="Suruliraj S."/>
            <person name="Warren W."/>
            <person name="Chinwalla A."/>
            <person name="Mardis E.R."/>
            <person name="Wilson R.K."/>
        </authorList>
    </citation>
    <scope>NUCLEOTIDE SEQUENCE [LARGE SCALE GENOMIC DNA]</scope>
    <source>
        <strain evidence="1 2">YIT 11840</strain>
    </source>
</reference>
<keyword evidence="2" id="KW-1185">Reference proteome</keyword>
<dbReference type="PATRIC" id="fig|762968.3.peg.2030"/>
<dbReference type="HOGENOM" id="CLU_1371062_0_0_10"/>
<name>G5SSD0_9BACT</name>
<dbReference type="EMBL" id="AFFY01000032">
    <property type="protein sequence ID" value="EHG99848.1"/>
    <property type="molecule type" value="Genomic_DNA"/>
</dbReference>
<protein>
    <submittedName>
        <fullName evidence="1">Uncharacterized protein</fullName>
    </submittedName>
</protein>
<evidence type="ECO:0000313" key="2">
    <source>
        <dbReference type="Proteomes" id="UP000003598"/>
    </source>
</evidence>
<evidence type="ECO:0000313" key="1">
    <source>
        <dbReference type="EMBL" id="EHG99848.1"/>
    </source>
</evidence>
<dbReference type="STRING" id="762968.HMPREF9441_02280"/>
<accession>G5SSD0</accession>